<feature type="transmembrane region" description="Helical" evidence="6">
    <location>
        <begin position="80"/>
        <end position="100"/>
    </location>
</feature>
<proteinExistence type="predicted"/>
<evidence type="ECO:0000313" key="7">
    <source>
        <dbReference type="EMBL" id="GEB34050.1"/>
    </source>
</evidence>
<protein>
    <submittedName>
        <fullName evidence="7">Cell division protein FtsW</fullName>
    </submittedName>
</protein>
<sequence length="429" mass="47767">MSQPDKIARYIDEVCKQIASKEVHPAIRLELEGHFAEKIADYRDAGHTKEAATAQAIAEMGDPVSIGRQLHETHKPRMEWSIVAMVAVLLGVGLLTMFSLQTAMGNEKLVEQKWIGMLIGSALFLLVLFSDYSKLKKYSRYLYFATFILLLFTLRTGKPINGTPFLEIGSTIVNFIELSVFLFTIALAGIFAQWSWKERFVTLRVLAYFLPPCLLLASSHQTFAVILFVVSLLFLLLVSPVRRATFLTVIGLAGASIGSCFYLFGNRYMLERWSAYLNPYSDPNGSGYLAIQLMAAVRSAGLWGQGFGSQLETVPLPETDFVFAYMIYSFGLMTGAALFAIGLLLVSRWIRAINRVKDTYGSLLLTGIAVLIFLPYFWSMFMTTGLLPPAPISLPLISHGNAHLILNMVLLGMALNVYRRKDIQPLAQS</sequence>
<dbReference type="RefSeq" id="WP_122966010.1">
    <property type="nucleotide sequence ID" value="NZ_BJMH01000018.1"/>
</dbReference>
<dbReference type="GO" id="GO:0051301">
    <property type="term" value="P:cell division"/>
    <property type="evidence" value="ECO:0007669"/>
    <property type="project" value="UniProtKB-KW"/>
</dbReference>
<reference evidence="7 8" key="1">
    <citation type="submission" date="2019-06" db="EMBL/GenBank/DDBJ databases">
        <title>Whole genome shotgun sequence of Brevibacillus parabrevis NBRC 12334.</title>
        <authorList>
            <person name="Hosoyama A."/>
            <person name="Uohara A."/>
            <person name="Ohji S."/>
            <person name="Ichikawa N."/>
        </authorList>
    </citation>
    <scope>NUCLEOTIDE SEQUENCE [LARGE SCALE GENOMIC DNA]</scope>
    <source>
        <strain evidence="7 8">NBRC 12334</strain>
    </source>
</reference>
<evidence type="ECO:0000256" key="2">
    <source>
        <dbReference type="ARBA" id="ARBA00022692"/>
    </source>
</evidence>
<evidence type="ECO:0000256" key="1">
    <source>
        <dbReference type="ARBA" id="ARBA00004141"/>
    </source>
</evidence>
<dbReference type="STRING" id="54914.AV540_22245"/>
<dbReference type="GO" id="GO:0005886">
    <property type="term" value="C:plasma membrane"/>
    <property type="evidence" value="ECO:0007669"/>
    <property type="project" value="TreeGrafter"/>
</dbReference>
<dbReference type="InterPro" id="IPR047928">
    <property type="entry name" value="Perm_prefix_1"/>
</dbReference>
<feature type="transmembrane region" description="Helical" evidence="6">
    <location>
        <begin position="398"/>
        <end position="418"/>
    </location>
</feature>
<dbReference type="GO" id="GO:0015648">
    <property type="term" value="F:lipid-linked peptidoglycan transporter activity"/>
    <property type="evidence" value="ECO:0007669"/>
    <property type="project" value="TreeGrafter"/>
</dbReference>
<dbReference type="GO" id="GO:0008360">
    <property type="term" value="P:regulation of cell shape"/>
    <property type="evidence" value="ECO:0007669"/>
    <property type="project" value="UniProtKB-KW"/>
</dbReference>
<feature type="transmembrane region" description="Helical" evidence="6">
    <location>
        <begin position="244"/>
        <end position="264"/>
    </location>
</feature>
<evidence type="ECO:0000256" key="3">
    <source>
        <dbReference type="ARBA" id="ARBA00022960"/>
    </source>
</evidence>
<keyword evidence="2 6" id="KW-0812">Transmembrane</keyword>
<dbReference type="Proteomes" id="UP000316882">
    <property type="component" value="Unassembled WGS sequence"/>
</dbReference>
<keyword evidence="5 6" id="KW-0472">Membrane</keyword>
<comment type="caution">
    <text evidence="7">The sequence shown here is derived from an EMBL/GenBank/DDBJ whole genome shotgun (WGS) entry which is preliminary data.</text>
</comment>
<feature type="transmembrane region" description="Helical" evidence="6">
    <location>
        <begin position="213"/>
        <end position="238"/>
    </location>
</feature>
<evidence type="ECO:0000256" key="6">
    <source>
        <dbReference type="SAM" id="Phobius"/>
    </source>
</evidence>
<feature type="transmembrane region" description="Helical" evidence="6">
    <location>
        <begin position="323"/>
        <end position="347"/>
    </location>
</feature>
<accession>A0A4Y3PHS6</accession>
<gene>
    <name evidence="7" type="ORF">BPA01_36300</name>
</gene>
<evidence type="ECO:0000256" key="5">
    <source>
        <dbReference type="ARBA" id="ARBA00023136"/>
    </source>
</evidence>
<dbReference type="PANTHER" id="PTHR30474">
    <property type="entry name" value="CELL CYCLE PROTEIN"/>
    <property type="match status" value="1"/>
</dbReference>
<feature type="transmembrane region" description="Helical" evidence="6">
    <location>
        <begin position="141"/>
        <end position="160"/>
    </location>
</feature>
<keyword evidence="3" id="KW-0133">Cell shape</keyword>
<keyword evidence="8" id="KW-1185">Reference proteome</keyword>
<dbReference type="PANTHER" id="PTHR30474:SF1">
    <property type="entry name" value="PEPTIDOGLYCAN GLYCOSYLTRANSFERASE MRDB"/>
    <property type="match status" value="1"/>
</dbReference>
<feature type="transmembrane region" description="Helical" evidence="6">
    <location>
        <begin position="112"/>
        <end position="129"/>
    </location>
</feature>
<dbReference type="InterPro" id="IPR001182">
    <property type="entry name" value="FtsW/RodA"/>
</dbReference>
<dbReference type="EMBL" id="BJMH01000018">
    <property type="protein sequence ID" value="GEB34050.1"/>
    <property type="molecule type" value="Genomic_DNA"/>
</dbReference>
<evidence type="ECO:0000256" key="4">
    <source>
        <dbReference type="ARBA" id="ARBA00022989"/>
    </source>
</evidence>
<feature type="transmembrane region" description="Helical" evidence="6">
    <location>
        <begin position="359"/>
        <end position="378"/>
    </location>
</feature>
<dbReference type="AlphaFoldDB" id="A0A4Y3PHS6"/>
<evidence type="ECO:0000313" key="8">
    <source>
        <dbReference type="Proteomes" id="UP000316882"/>
    </source>
</evidence>
<keyword evidence="7" id="KW-0131">Cell cycle</keyword>
<comment type="subcellular location">
    <subcellularLocation>
        <location evidence="1">Membrane</location>
        <topology evidence="1">Multi-pass membrane protein</topology>
    </subcellularLocation>
</comment>
<name>A0A4Y3PHS6_BREPA</name>
<organism evidence="7 8">
    <name type="scientific">Brevibacillus parabrevis</name>
    <dbReference type="NCBI Taxonomy" id="54914"/>
    <lineage>
        <taxon>Bacteria</taxon>
        <taxon>Bacillati</taxon>
        <taxon>Bacillota</taxon>
        <taxon>Bacilli</taxon>
        <taxon>Bacillales</taxon>
        <taxon>Paenibacillaceae</taxon>
        <taxon>Brevibacillus</taxon>
    </lineage>
</organism>
<dbReference type="GO" id="GO:0032153">
    <property type="term" value="C:cell division site"/>
    <property type="evidence" value="ECO:0007669"/>
    <property type="project" value="TreeGrafter"/>
</dbReference>
<feature type="transmembrane region" description="Helical" evidence="6">
    <location>
        <begin position="172"/>
        <end position="192"/>
    </location>
</feature>
<keyword evidence="7" id="KW-0132">Cell division</keyword>
<keyword evidence="4 6" id="KW-1133">Transmembrane helix</keyword>
<dbReference type="NCBIfam" id="NF038403">
    <property type="entry name" value="perm_prefix_1"/>
    <property type="match status" value="1"/>
</dbReference>
<dbReference type="Pfam" id="PF01098">
    <property type="entry name" value="FTSW_RODA_SPOVE"/>
    <property type="match status" value="1"/>
</dbReference>